<name>A0A6J7X189_9CAUD</name>
<sequence length="85" mass="9802">MVSWKEMLIDAFKETGDNFNNLKTTLSKEELEVKFDSGYGSSQGIYFTAWGDKYVYFPVVYDGSEWVGFAPRNICDIRTKHWGGE</sequence>
<protein>
    <submittedName>
        <fullName evidence="1">Uncharacterized protein</fullName>
    </submittedName>
</protein>
<accession>A0A6J7X189</accession>
<organism evidence="1">
    <name type="scientific">uncultured Caudovirales phage</name>
    <dbReference type="NCBI Taxonomy" id="2100421"/>
    <lineage>
        <taxon>Viruses</taxon>
        <taxon>Duplodnaviria</taxon>
        <taxon>Heunggongvirae</taxon>
        <taxon>Uroviricota</taxon>
        <taxon>Caudoviricetes</taxon>
        <taxon>Peduoviridae</taxon>
        <taxon>Maltschvirus</taxon>
        <taxon>Maltschvirus maltsch</taxon>
    </lineage>
</organism>
<evidence type="ECO:0000313" key="1">
    <source>
        <dbReference type="EMBL" id="CAB5224175.1"/>
    </source>
</evidence>
<reference evidence="1" key="1">
    <citation type="submission" date="2020-05" db="EMBL/GenBank/DDBJ databases">
        <authorList>
            <person name="Chiriac C."/>
            <person name="Salcher M."/>
            <person name="Ghai R."/>
            <person name="Kavagutti S V."/>
        </authorList>
    </citation>
    <scope>NUCLEOTIDE SEQUENCE</scope>
</reference>
<gene>
    <name evidence="1" type="ORF">UFOVP387_38</name>
</gene>
<proteinExistence type="predicted"/>
<dbReference type="EMBL" id="LR798326">
    <property type="protein sequence ID" value="CAB5224175.1"/>
    <property type="molecule type" value="Genomic_DNA"/>
</dbReference>